<evidence type="ECO:0000313" key="3">
    <source>
        <dbReference type="Proteomes" id="UP001396898"/>
    </source>
</evidence>
<organism evidence="2 3">
    <name type="scientific">Apiospora marii</name>
    <dbReference type="NCBI Taxonomy" id="335849"/>
    <lineage>
        <taxon>Eukaryota</taxon>
        <taxon>Fungi</taxon>
        <taxon>Dikarya</taxon>
        <taxon>Ascomycota</taxon>
        <taxon>Pezizomycotina</taxon>
        <taxon>Sordariomycetes</taxon>
        <taxon>Xylariomycetidae</taxon>
        <taxon>Amphisphaeriales</taxon>
        <taxon>Apiosporaceae</taxon>
        <taxon>Apiospora</taxon>
    </lineage>
</organism>
<evidence type="ECO:0000256" key="1">
    <source>
        <dbReference type="SAM" id="Coils"/>
    </source>
</evidence>
<evidence type="ECO:0000313" key="2">
    <source>
        <dbReference type="EMBL" id="KAK8008355.1"/>
    </source>
</evidence>
<proteinExistence type="predicted"/>
<gene>
    <name evidence="2" type="ORF">PG991_010906</name>
</gene>
<dbReference type="EMBL" id="JAQQWI010000016">
    <property type="protein sequence ID" value="KAK8008355.1"/>
    <property type="molecule type" value="Genomic_DNA"/>
</dbReference>
<keyword evidence="1" id="KW-0175">Coiled coil</keyword>
<sequence length="559" mass="62124">MAPGQSDYFTEYFDYDGTVSGMDTPKRPASAIGDGNLREPIAKQIKVEHGDSSHTESTPENDFATMPSMGIHDTVMPDFDSTANRHSMLNSILDNNHGTLQLNQQGLTWGVQTALGNLRSLSAEETTTILESMIRQMAPVLPGNSAMTALNPVIPNSINQAGMQSDEANLRFPMSHSSGLNGTKELIEKLKTTIEEQSATIKGLDAKTKEQDATIQEQNATIKEQDATIKEQDATIEEQHATIEEKDNTIEMMETATPQGSHISDSELSGPKQQASLGWFSATIVDDDMIRKKFLTLSSSINSSVNTYFRGDPHKAPTKNDQKALFDRLTTNWTKKYLKNGKRKQYFMKAAIWTKIIDKILKHPLVIWSPQMGNDLPEFHKSSLSSENHSEQQLQIYHYMRAGMAESLQLLCGRNGHYFGTDPKPTENRTQFAKELAEFFDLFANMHGLEVHVPHFLRIIDAAVDLAKLMAAARVDYAVRMSNGRYVDTLYGFQFMPTSMKTVDDSSPGLGIVDLVSTPAFIKRGNSDGVGYKEKPMVLVYAQVITREPVKKETGKLTG</sequence>
<feature type="coiled-coil region" evidence="1">
    <location>
        <begin position="180"/>
        <end position="207"/>
    </location>
</feature>
<dbReference type="Proteomes" id="UP001396898">
    <property type="component" value="Unassembled WGS sequence"/>
</dbReference>
<name>A0ABR1RCY1_9PEZI</name>
<keyword evidence="3" id="KW-1185">Reference proteome</keyword>
<reference evidence="2 3" key="1">
    <citation type="submission" date="2023-01" db="EMBL/GenBank/DDBJ databases">
        <title>Analysis of 21 Apiospora genomes using comparative genomics revels a genus with tremendous synthesis potential of carbohydrate active enzymes and secondary metabolites.</title>
        <authorList>
            <person name="Sorensen T."/>
        </authorList>
    </citation>
    <scope>NUCLEOTIDE SEQUENCE [LARGE SCALE GENOMIC DNA]</scope>
    <source>
        <strain evidence="2 3">CBS 20057</strain>
    </source>
</reference>
<protein>
    <submittedName>
        <fullName evidence="2">Uncharacterized protein</fullName>
    </submittedName>
</protein>
<accession>A0ABR1RCY1</accession>
<comment type="caution">
    <text evidence="2">The sequence shown here is derived from an EMBL/GenBank/DDBJ whole genome shotgun (WGS) entry which is preliminary data.</text>
</comment>